<name>A0AAE3SU33_9HYPH</name>
<comment type="caution">
    <text evidence="2">The sequence shown here is derived from an EMBL/GenBank/DDBJ whole genome shotgun (WGS) entry which is preliminary data.</text>
</comment>
<protein>
    <submittedName>
        <fullName evidence="2">Uncharacterized protein</fullName>
    </submittedName>
</protein>
<evidence type="ECO:0000313" key="3">
    <source>
        <dbReference type="Proteomes" id="UP001208771"/>
    </source>
</evidence>
<keyword evidence="3" id="KW-1185">Reference proteome</keyword>
<dbReference type="EMBL" id="JANFPI010000002">
    <property type="protein sequence ID" value="MCX8996622.1"/>
    <property type="molecule type" value="Genomic_DNA"/>
</dbReference>
<dbReference type="Proteomes" id="UP001208771">
    <property type="component" value="Unassembled WGS sequence"/>
</dbReference>
<dbReference type="AlphaFoldDB" id="A0AAE3SU33"/>
<evidence type="ECO:0000313" key="2">
    <source>
        <dbReference type="EMBL" id="MCX8996622.1"/>
    </source>
</evidence>
<dbReference type="RefSeq" id="WP_306410407.1">
    <property type="nucleotide sequence ID" value="NZ_JANFPI010000002.1"/>
</dbReference>
<proteinExistence type="predicted"/>
<gene>
    <name evidence="2" type="ORF">NOF55_05840</name>
</gene>
<keyword evidence="1" id="KW-0175">Coiled coil</keyword>
<sequence>MPLPEENELPEPVSDMIEAHLAGARQASATFLETVELAAAALERLERDGKGEDGSGEERMAALRLHAAALEAALLELVFATEAAMDGFMSDFERIRRSEVERARSPFLRRNRPLVVVSDHRALAALADEIEGGFAHIEAVLDMLEGEKATLRRCHAQADAVVERAIERRRTALTDLEAARRRAGELRLPLTEAVLLLSTADEGDRAALSRERERRQAALDEARTDEAGCFALYEARDHLAALSVHYTDALNAGLAARTLLSEKLTIELQRGVLLHRAVIAGGEADTVSTAVGPVATMRALAQQGILTHAETMRRKAAIDDALARRFGAVSGPRSRA</sequence>
<accession>A0AAE3SU33</accession>
<evidence type="ECO:0000256" key="1">
    <source>
        <dbReference type="SAM" id="Coils"/>
    </source>
</evidence>
<reference evidence="2" key="1">
    <citation type="submission" date="2022-07" db="EMBL/GenBank/DDBJ databases">
        <title>Ectorhizobium quercum gen.nov., sp. nov.</title>
        <authorList>
            <person name="Ma T."/>
            <person name="Li Y."/>
        </authorList>
    </citation>
    <scope>NUCLEOTIDE SEQUENCE</scope>
    <source>
        <strain evidence="2">BDR2-2</strain>
    </source>
</reference>
<organism evidence="2 3">
    <name type="scientific">Ectorhizobium quercum</name>
    <dbReference type="NCBI Taxonomy" id="2965071"/>
    <lineage>
        <taxon>Bacteria</taxon>
        <taxon>Pseudomonadati</taxon>
        <taxon>Pseudomonadota</taxon>
        <taxon>Alphaproteobacteria</taxon>
        <taxon>Hyphomicrobiales</taxon>
        <taxon>Rhizobiaceae</taxon>
        <taxon>Ectorhizobium</taxon>
    </lineage>
</organism>
<feature type="coiled-coil region" evidence="1">
    <location>
        <begin position="162"/>
        <end position="225"/>
    </location>
</feature>